<feature type="chain" id="PRO_5020212981" evidence="1">
    <location>
        <begin position="23"/>
        <end position="448"/>
    </location>
</feature>
<reference evidence="3 4" key="1">
    <citation type="submission" date="2019-02" db="EMBL/GenBank/DDBJ databases">
        <title>Pedobacter sp. RP-3-21 sp. nov., isolated from Arctic soil.</title>
        <authorList>
            <person name="Dahal R.H."/>
        </authorList>
    </citation>
    <scope>NUCLEOTIDE SEQUENCE [LARGE SCALE GENOMIC DNA]</scope>
    <source>
        <strain evidence="3 4">RP-3-21</strain>
    </source>
</reference>
<dbReference type="PANTHER" id="PTHR46331">
    <property type="entry name" value="VALACYCLOVIR HYDROLASE"/>
    <property type="match status" value="1"/>
</dbReference>
<dbReference type="InterPro" id="IPR000073">
    <property type="entry name" value="AB_hydrolase_1"/>
</dbReference>
<dbReference type="Proteomes" id="UP000293925">
    <property type="component" value="Unassembled WGS sequence"/>
</dbReference>
<keyword evidence="3" id="KW-0378">Hydrolase</keyword>
<dbReference type="PRINTS" id="PR00111">
    <property type="entry name" value="ABHYDROLASE"/>
</dbReference>
<evidence type="ECO:0000256" key="1">
    <source>
        <dbReference type="SAM" id="SignalP"/>
    </source>
</evidence>
<protein>
    <submittedName>
        <fullName evidence="3">Alpha/beta hydrolase</fullName>
    </submittedName>
</protein>
<dbReference type="RefSeq" id="WP_131533963.1">
    <property type="nucleotide sequence ID" value="NZ_SJSO01000027.1"/>
</dbReference>
<organism evidence="3 4">
    <name type="scientific">Pedobacter psychrodurus</name>
    <dbReference type="NCBI Taxonomy" id="2530456"/>
    <lineage>
        <taxon>Bacteria</taxon>
        <taxon>Pseudomonadati</taxon>
        <taxon>Bacteroidota</taxon>
        <taxon>Sphingobacteriia</taxon>
        <taxon>Sphingobacteriales</taxon>
        <taxon>Sphingobacteriaceae</taxon>
        <taxon>Pedobacter</taxon>
    </lineage>
</organism>
<name>A0A4R0PPL7_9SPHI</name>
<dbReference type="Gene3D" id="2.60.120.260">
    <property type="entry name" value="Galactose-binding domain-like"/>
    <property type="match status" value="1"/>
</dbReference>
<evidence type="ECO:0000259" key="2">
    <source>
        <dbReference type="Pfam" id="PF00561"/>
    </source>
</evidence>
<dbReference type="Gene3D" id="3.40.50.1820">
    <property type="entry name" value="alpha/beta hydrolase"/>
    <property type="match status" value="1"/>
</dbReference>
<accession>A0A4R0PPL7</accession>
<keyword evidence="4" id="KW-1185">Reference proteome</keyword>
<comment type="caution">
    <text evidence="3">The sequence shown here is derived from an EMBL/GenBank/DDBJ whole genome shotgun (WGS) entry which is preliminary data.</text>
</comment>
<dbReference type="PANTHER" id="PTHR46331:SF2">
    <property type="entry name" value="VALACYCLOVIR HYDROLASE"/>
    <property type="match status" value="1"/>
</dbReference>
<evidence type="ECO:0000313" key="3">
    <source>
        <dbReference type="EMBL" id="TCD17963.1"/>
    </source>
</evidence>
<proteinExistence type="predicted"/>
<dbReference type="Pfam" id="PF00561">
    <property type="entry name" value="Abhydrolase_1"/>
    <property type="match status" value="1"/>
</dbReference>
<dbReference type="OrthoDB" id="2247630at2"/>
<sequence length="448" mass="50049">MLRSLLTAAFAFYQLTSFCQTASDPLKPLNSEYNLGFEKLILGTKLPLGWSVGTPGSGYKIEVDSAEKHSGKYALLITKTDEEIKSTYDFSKIVLPVKCEGNKLEIKFFLKLENVDNYVDFSSWVEDEDNGMLQYTNLSANKINGTKGWQQYSLKLSLQKEASKIYLFPVLYGTGKLWIDDVQVLIDGVDISEAKIKLDYDPNPQPINYGGNTAAAGRVKVKDAELYYETYGKGEPLLLLHGNSQSISVFRKQIKIFSKTYKVIAVDTRGQGKSTDYSTGPLSYDLYADDMKTLLDSLHISKTNILGWSDGGNTGLIMAAKYPKYVKKLAITGACTNPNEAVSASTLEEVGRAIESLKTRPDVKSKYQVRLFTMLLTEPHITTLDLKRIKAPVLVMAGEKDMILEKHTKFIAANISKSQLFIFKKATHYVPLEMVSEFNTKVLSFLDK</sequence>
<keyword evidence="1" id="KW-0732">Signal</keyword>
<dbReference type="SUPFAM" id="SSF53474">
    <property type="entry name" value="alpha/beta-Hydrolases"/>
    <property type="match status" value="1"/>
</dbReference>
<dbReference type="InterPro" id="IPR029058">
    <property type="entry name" value="AB_hydrolase_fold"/>
</dbReference>
<dbReference type="AlphaFoldDB" id="A0A4R0PPL7"/>
<feature type="domain" description="AB hydrolase-1" evidence="2">
    <location>
        <begin position="236"/>
        <end position="340"/>
    </location>
</feature>
<dbReference type="GO" id="GO:0017171">
    <property type="term" value="F:serine hydrolase activity"/>
    <property type="evidence" value="ECO:0007669"/>
    <property type="project" value="TreeGrafter"/>
</dbReference>
<evidence type="ECO:0000313" key="4">
    <source>
        <dbReference type="Proteomes" id="UP000293925"/>
    </source>
</evidence>
<gene>
    <name evidence="3" type="ORF">EZ456_22195</name>
</gene>
<feature type="signal peptide" evidence="1">
    <location>
        <begin position="1"/>
        <end position="22"/>
    </location>
</feature>
<dbReference type="EMBL" id="SJSO01000027">
    <property type="protein sequence ID" value="TCD17963.1"/>
    <property type="molecule type" value="Genomic_DNA"/>
</dbReference>